<accession>A0A063CDL4</accession>
<dbReference type="Pfam" id="PF10704">
    <property type="entry name" value="DUF2508"/>
    <property type="match status" value="1"/>
</dbReference>
<dbReference type="Proteomes" id="UP000219743">
    <property type="component" value="Unassembled WGS sequence"/>
</dbReference>
<evidence type="ECO:0000313" key="3">
    <source>
        <dbReference type="EMBL" id="KZD31800.1"/>
    </source>
</evidence>
<dbReference type="AlphaFoldDB" id="A0A063CDL4"/>
<dbReference type="Proteomes" id="UP000035214">
    <property type="component" value="Unassembled WGS sequence"/>
</dbReference>
<reference evidence="8" key="7">
    <citation type="submission" date="2023-02" db="EMBL/GenBank/DDBJ databases">
        <title>Complete Genome Sequence of Bacillus cereus sensu lato isolate BC38B from pepper closely related to the Bacillus anthracis clade.</title>
        <authorList>
            <person name="Abdelli M."/>
            <person name="Cerar Kisek T."/>
            <person name="Falaise C."/>
            <person name="Cumont A."/>
            <person name="Giraud M."/>
            <person name="Chatoux J."/>
            <person name="Rogee S."/>
            <person name="Dadvisard M."/>
            <person name="Larigauderie G."/>
            <person name="Raynaud F."/>
            <person name="Godic Torkar K."/>
            <person name="Ramisse V."/>
        </authorList>
    </citation>
    <scope>NUCLEOTIDE SEQUENCE</scope>
    <source>
        <strain evidence="8">BC38B</strain>
    </source>
</reference>
<evidence type="ECO:0000313" key="12">
    <source>
        <dbReference type="Proteomes" id="UP000219743"/>
    </source>
</evidence>
<dbReference type="OMA" id="KARTEWF"/>
<evidence type="ECO:0000313" key="5">
    <source>
        <dbReference type="EMBL" id="PFC70640.1"/>
    </source>
</evidence>
<evidence type="ECO:0000313" key="4">
    <source>
        <dbReference type="EMBL" id="MBK1611667.1"/>
    </source>
</evidence>
<protein>
    <submittedName>
        <fullName evidence="7">DUF2508 domain-containing protein</fullName>
    </submittedName>
    <submittedName>
        <fullName evidence="4">YaaL family protein</fullName>
    </submittedName>
</protein>
<reference evidence="13 14" key="4">
    <citation type="submission" date="2017-09" db="EMBL/GenBank/DDBJ databases">
        <title>Large-scale bioinformatics analysis of Bacillus genomes uncovers conserved roles of natural products in bacterial physiology.</title>
        <authorList>
            <consortium name="Agbiome Team Llc"/>
            <person name="Bleich R.M."/>
            <person name="Grubbs K.J."/>
            <person name="Santa Maria K.C."/>
            <person name="Allen S.E."/>
            <person name="Farag S."/>
            <person name="Shank E.A."/>
            <person name="Bowers A."/>
        </authorList>
    </citation>
    <scope>NUCLEOTIDE SEQUENCE [LARGE SCALE GENOMIC DNA]</scope>
    <source>
        <strain evidence="7 13">AFS022681</strain>
        <strain evidence="5 14">AFS025165</strain>
    </source>
</reference>
<dbReference type="EMBL" id="LOMT01000169">
    <property type="protein sequence ID" value="KXX84357.1"/>
    <property type="molecule type" value="Genomic_DNA"/>
</dbReference>
<gene>
    <name evidence="2" type="ORF">AT274_28145</name>
    <name evidence="1" type="ORF">B4077_0015</name>
    <name evidence="3" type="ORF">B4082_3649</name>
    <name evidence="6" type="ORF">CN263_27020</name>
    <name evidence="5" type="ORF">CN290_25665</name>
    <name evidence="7" type="ORF">CN307_31850</name>
    <name evidence="4" type="ORF">JCR31_27860</name>
    <name evidence="8" type="ORF">OK229_09970</name>
</gene>
<reference evidence="2 10" key="3">
    <citation type="submission" date="2015-12" db="EMBL/GenBank/DDBJ databases">
        <title>Bacillus cereus Group isolate.</title>
        <authorList>
            <person name="Kovac J."/>
        </authorList>
    </citation>
    <scope>NUCLEOTIDE SEQUENCE [LARGE SCALE GENOMIC DNA]</scope>
    <source>
        <strain evidence="2 10">FSL W8-0275</strain>
    </source>
</reference>
<reference evidence="1 9" key="1">
    <citation type="submission" date="2015-04" db="EMBL/GenBank/DDBJ databases">
        <title>Draft Genome Sequences of Eight Spore-Forming Food Isolates of Bacillus cereus Genome sequencing.</title>
        <authorList>
            <person name="Krawcyk A.O."/>
            <person name="de Jong A."/>
            <person name="Eijlander R.T."/>
            <person name="Berendsen E.M."/>
            <person name="Holsappel S."/>
            <person name="Wells-Bennik M."/>
            <person name="Kuipers O.P."/>
        </authorList>
    </citation>
    <scope>NUCLEOTIDE SEQUENCE [LARGE SCALE GENOMIC DNA]</scope>
    <source>
        <strain evidence="1 9">B4077</strain>
    </source>
</reference>
<evidence type="ECO:0000313" key="7">
    <source>
        <dbReference type="EMBL" id="PFE07030.1"/>
    </source>
</evidence>
<dbReference type="OrthoDB" id="2166610at2"/>
<dbReference type="Proteomes" id="UP000076501">
    <property type="component" value="Unassembled WGS sequence"/>
</dbReference>
<dbReference type="Proteomes" id="UP000075591">
    <property type="component" value="Unassembled WGS sequence"/>
</dbReference>
<dbReference type="Proteomes" id="UP000220032">
    <property type="component" value="Unassembled WGS sequence"/>
</dbReference>
<reference evidence="3 11" key="2">
    <citation type="submission" date="2015-09" db="EMBL/GenBank/DDBJ databases">
        <title>Bacillus cereus food isolates.</title>
        <authorList>
            <person name="Boekhorst J."/>
        </authorList>
    </citation>
    <scope>NUCLEOTIDE SEQUENCE [LARGE SCALE GENOMIC DNA]</scope>
    <source>
        <strain evidence="3 11">B4082</strain>
    </source>
</reference>
<dbReference type="EMBL" id="LCYI01000025">
    <property type="protein sequence ID" value="KLA29177.1"/>
    <property type="molecule type" value="Genomic_DNA"/>
</dbReference>
<evidence type="ECO:0000313" key="15">
    <source>
        <dbReference type="Proteomes" id="UP000613452"/>
    </source>
</evidence>
<dbReference type="KEGG" id="bcef:BcrFT9_00025"/>
<name>A0A063CDL4_BACCE</name>
<dbReference type="EMBL" id="LJKA01000054">
    <property type="protein sequence ID" value="KZD31800.1"/>
    <property type="molecule type" value="Genomic_DNA"/>
</dbReference>
<evidence type="ECO:0000313" key="11">
    <source>
        <dbReference type="Proteomes" id="UP000076501"/>
    </source>
</evidence>
<proteinExistence type="predicted"/>
<dbReference type="Proteomes" id="UP001163707">
    <property type="component" value="Chromosome"/>
</dbReference>
<evidence type="ECO:0000313" key="14">
    <source>
        <dbReference type="Proteomes" id="UP000220226"/>
    </source>
</evidence>
<dbReference type="eggNOG" id="ENOG5033B6J">
    <property type="taxonomic scope" value="Bacteria"/>
</dbReference>
<dbReference type="GeneID" id="301201590"/>
<reference evidence="4 15" key="6">
    <citation type="submission" date="2020-12" db="EMBL/GenBank/DDBJ databases">
        <title>Genome assembly for a thermostable protease producing Bacillus cereus MAKP1 strain isolated from chicken gut.</title>
        <authorList>
            <person name="Malaviya A."/>
        </authorList>
    </citation>
    <scope>NUCLEOTIDE SEQUENCE [LARGE SCALE GENOMIC DNA]</scope>
    <source>
        <strain evidence="4 15">MAKP1</strain>
    </source>
</reference>
<evidence type="ECO:0000313" key="13">
    <source>
        <dbReference type="Proteomes" id="UP000220032"/>
    </source>
</evidence>
<dbReference type="Proteomes" id="UP000613452">
    <property type="component" value="Unassembled WGS sequence"/>
</dbReference>
<dbReference type="RefSeq" id="WP_000466020.1">
    <property type="nucleotide sequence ID" value="NZ_AP022857.1"/>
</dbReference>
<evidence type="ECO:0000313" key="9">
    <source>
        <dbReference type="Proteomes" id="UP000035214"/>
    </source>
</evidence>
<evidence type="ECO:0000313" key="6">
    <source>
        <dbReference type="EMBL" id="PFD16391.1"/>
    </source>
</evidence>
<dbReference type="InterPro" id="IPR019644">
    <property type="entry name" value="DUF2508"/>
</dbReference>
<dbReference type="EMBL" id="CP109872">
    <property type="protein sequence ID" value="UYW71171.1"/>
    <property type="molecule type" value="Genomic_DNA"/>
</dbReference>
<dbReference type="EMBL" id="JAEFBZ010000001">
    <property type="protein sequence ID" value="MBK1611667.1"/>
    <property type="molecule type" value="Genomic_DNA"/>
</dbReference>
<sequence>MFFQKKGKLRKEYDDKLIVLLEKVKNEWLRQKRMVEQSVEPSQDVLCSLKIAEAKYFFLLKEAKRRPVKMEQW</sequence>
<evidence type="ECO:0000313" key="1">
    <source>
        <dbReference type="EMBL" id="KLA29177.1"/>
    </source>
</evidence>
<reference evidence="6 12" key="5">
    <citation type="submission" date="2017-09" db="EMBL/GenBank/DDBJ databases">
        <title>Large-scale bioinformatics analysis of Bacillus genomes uncovers conserved roles of natural products in bacterial physiology.</title>
        <authorList>
            <consortium name="Agbiome Team Llc"/>
            <person name="Bleich R.M."/>
            <person name="Kirk G.J."/>
            <person name="Santa Maria K.C."/>
            <person name="Allen S.E."/>
            <person name="Farag S."/>
            <person name="Shank E.A."/>
            <person name="Bowers A."/>
        </authorList>
    </citation>
    <scope>NUCLEOTIDE SEQUENCE [LARGE SCALE GENOMIC DNA]</scope>
    <source>
        <strain evidence="6 12">AFS024404</strain>
    </source>
</reference>
<dbReference type="EMBL" id="NTQT01000033">
    <property type="protein sequence ID" value="PFC70640.1"/>
    <property type="molecule type" value="Genomic_DNA"/>
</dbReference>
<dbReference type="PATRIC" id="fig|1396.419.peg.5368"/>
<evidence type="ECO:0000313" key="8">
    <source>
        <dbReference type="EMBL" id="UYW71171.1"/>
    </source>
</evidence>
<evidence type="ECO:0000313" key="10">
    <source>
        <dbReference type="Proteomes" id="UP000075591"/>
    </source>
</evidence>
<dbReference type="EMBL" id="NTRC01000037">
    <property type="protein sequence ID" value="PFD16391.1"/>
    <property type="molecule type" value="Genomic_DNA"/>
</dbReference>
<organism evidence="7 13">
    <name type="scientific">Bacillus cereus</name>
    <dbReference type="NCBI Taxonomy" id="1396"/>
    <lineage>
        <taxon>Bacteria</taxon>
        <taxon>Bacillati</taxon>
        <taxon>Bacillota</taxon>
        <taxon>Bacilli</taxon>
        <taxon>Bacillales</taxon>
        <taxon>Bacillaceae</taxon>
        <taxon>Bacillus</taxon>
        <taxon>Bacillus cereus group</taxon>
    </lineage>
</organism>
<dbReference type="EMBL" id="NTRR01000098">
    <property type="protein sequence ID" value="PFE07030.1"/>
    <property type="molecule type" value="Genomic_DNA"/>
</dbReference>
<dbReference type="Proteomes" id="UP000220226">
    <property type="component" value="Unassembled WGS sequence"/>
</dbReference>
<evidence type="ECO:0000313" key="2">
    <source>
        <dbReference type="EMBL" id="KXX84357.1"/>
    </source>
</evidence>